<dbReference type="RefSeq" id="WP_194447503.1">
    <property type="nucleotide sequence ID" value="NZ_CP063849.1"/>
</dbReference>
<reference evidence="14 15" key="1">
    <citation type="submission" date="2020-10" db="EMBL/GenBank/DDBJ databases">
        <title>Complete genome sequence of Paludibaculum fermentans P105T, a facultatively anaerobic acidobacterium capable of dissimilatory Fe(III) reduction.</title>
        <authorList>
            <person name="Dedysh S.N."/>
            <person name="Beletsky A.V."/>
            <person name="Kulichevskaya I.S."/>
            <person name="Mardanov A.V."/>
            <person name="Ravin N.V."/>
        </authorList>
    </citation>
    <scope>NUCLEOTIDE SEQUENCE [LARGE SCALE GENOMIC DNA]</scope>
    <source>
        <strain evidence="14 15">P105</strain>
    </source>
</reference>
<keyword evidence="4" id="KW-0808">Transferase</keyword>
<dbReference type="SUPFAM" id="SSF47384">
    <property type="entry name" value="Homodimeric domain of signal transducing histidine kinase"/>
    <property type="match status" value="1"/>
</dbReference>
<evidence type="ECO:0000256" key="11">
    <source>
        <dbReference type="PROSITE-ProRule" id="PRU00169"/>
    </source>
</evidence>
<dbReference type="EMBL" id="CP063849">
    <property type="protein sequence ID" value="QOY85833.1"/>
    <property type="molecule type" value="Genomic_DNA"/>
</dbReference>
<comment type="catalytic activity">
    <reaction evidence="1">
        <text>ATP + protein L-histidine = ADP + protein N-phospho-L-histidine.</text>
        <dbReference type="EC" id="2.7.13.3"/>
    </reaction>
</comment>
<dbReference type="PANTHER" id="PTHR45339">
    <property type="entry name" value="HYBRID SIGNAL TRANSDUCTION HISTIDINE KINASE J"/>
    <property type="match status" value="1"/>
</dbReference>
<dbReference type="InterPro" id="IPR003594">
    <property type="entry name" value="HATPase_dom"/>
</dbReference>
<dbReference type="InterPro" id="IPR036097">
    <property type="entry name" value="HisK_dim/P_sf"/>
</dbReference>
<dbReference type="InterPro" id="IPR011006">
    <property type="entry name" value="CheY-like_superfamily"/>
</dbReference>
<keyword evidence="7" id="KW-0067">ATP-binding</keyword>
<protein>
    <recommendedName>
        <fullName evidence="10">Sensory/regulatory protein RpfC</fullName>
        <ecNumber evidence="2">2.7.13.3</ecNumber>
    </recommendedName>
</protein>
<dbReference type="Gene3D" id="3.40.190.10">
    <property type="entry name" value="Periplasmic binding protein-like II"/>
    <property type="match status" value="2"/>
</dbReference>
<dbReference type="KEGG" id="pfer:IRI77_23820"/>
<dbReference type="InterPro" id="IPR003661">
    <property type="entry name" value="HisK_dim/P_dom"/>
</dbReference>
<evidence type="ECO:0000256" key="6">
    <source>
        <dbReference type="ARBA" id="ARBA00022777"/>
    </source>
</evidence>
<dbReference type="Gene3D" id="1.10.287.130">
    <property type="match status" value="1"/>
</dbReference>
<dbReference type="GO" id="GO:0000155">
    <property type="term" value="F:phosphorelay sensor kinase activity"/>
    <property type="evidence" value="ECO:0007669"/>
    <property type="project" value="InterPro"/>
</dbReference>
<keyword evidence="15" id="KW-1185">Reference proteome</keyword>
<dbReference type="EC" id="2.7.13.3" evidence="2"/>
<accession>A0A7S7NLH6</accession>
<dbReference type="Proteomes" id="UP000593892">
    <property type="component" value="Chromosome"/>
</dbReference>
<dbReference type="Pfam" id="PF02518">
    <property type="entry name" value="HATPase_c"/>
    <property type="match status" value="1"/>
</dbReference>
<keyword evidence="8" id="KW-0902">Two-component regulatory system</keyword>
<evidence type="ECO:0000256" key="7">
    <source>
        <dbReference type="ARBA" id="ARBA00022840"/>
    </source>
</evidence>
<dbReference type="CDD" id="cd00082">
    <property type="entry name" value="HisKA"/>
    <property type="match status" value="1"/>
</dbReference>
<evidence type="ECO:0000259" key="12">
    <source>
        <dbReference type="PROSITE" id="PS50109"/>
    </source>
</evidence>
<evidence type="ECO:0000313" key="15">
    <source>
        <dbReference type="Proteomes" id="UP000593892"/>
    </source>
</evidence>
<dbReference type="FunFam" id="1.10.287.130:FF:000002">
    <property type="entry name" value="Two-component osmosensing histidine kinase"/>
    <property type="match status" value="1"/>
</dbReference>
<dbReference type="InterPro" id="IPR004358">
    <property type="entry name" value="Sig_transdc_His_kin-like_C"/>
</dbReference>
<dbReference type="InterPro" id="IPR036890">
    <property type="entry name" value="HATPase_C_sf"/>
</dbReference>
<name>A0A7S7NLH6_PALFE</name>
<dbReference type="PROSITE" id="PS50109">
    <property type="entry name" value="HIS_KIN"/>
    <property type="match status" value="1"/>
</dbReference>
<dbReference type="SMART" id="SM00448">
    <property type="entry name" value="REC"/>
    <property type="match status" value="1"/>
</dbReference>
<keyword evidence="6" id="KW-0418">Kinase</keyword>
<evidence type="ECO:0000256" key="5">
    <source>
        <dbReference type="ARBA" id="ARBA00022741"/>
    </source>
</evidence>
<proteinExistence type="predicted"/>
<dbReference type="AlphaFoldDB" id="A0A7S7NLH6"/>
<dbReference type="SUPFAM" id="SSF55874">
    <property type="entry name" value="ATPase domain of HSP90 chaperone/DNA topoisomerase II/histidine kinase"/>
    <property type="match status" value="1"/>
</dbReference>
<dbReference type="PROSITE" id="PS50110">
    <property type="entry name" value="RESPONSE_REGULATORY"/>
    <property type="match status" value="1"/>
</dbReference>
<organism evidence="14 15">
    <name type="scientific">Paludibaculum fermentans</name>
    <dbReference type="NCBI Taxonomy" id="1473598"/>
    <lineage>
        <taxon>Bacteria</taxon>
        <taxon>Pseudomonadati</taxon>
        <taxon>Acidobacteriota</taxon>
        <taxon>Terriglobia</taxon>
        <taxon>Bryobacterales</taxon>
        <taxon>Bryobacteraceae</taxon>
        <taxon>Paludibaculum</taxon>
    </lineage>
</organism>
<dbReference type="PRINTS" id="PR00344">
    <property type="entry name" value="BCTRLSENSOR"/>
</dbReference>
<dbReference type="Pfam" id="PF00072">
    <property type="entry name" value="Response_reg"/>
    <property type="match status" value="1"/>
</dbReference>
<dbReference type="Gene3D" id="3.30.565.10">
    <property type="entry name" value="Histidine kinase-like ATPase, C-terminal domain"/>
    <property type="match status" value="1"/>
</dbReference>
<dbReference type="GO" id="GO:0005524">
    <property type="term" value="F:ATP binding"/>
    <property type="evidence" value="ECO:0007669"/>
    <property type="project" value="UniProtKB-KW"/>
</dbReference>
<dbReference type="InterPro" id="IPR001789">
    <property type="entry name" value="Sig_transdc_resp-reg_receiver"/>
</dbReference>
<feature type="domain" description="Histidine kinase" evidence="12">
    <location>
        <begin position="306"/>
        <end position="526"/>
    </location>
</feature>
<dbReference type="Gene3D" id="3.40.50.2300">
    <property type="match status" value="1"/>
</dbReference>
<dbReference type="PANTHER" id="PTHR45339:SF1">
    <property type="entry name" value="HYBRID SIGNAL TRANSDUCTION HISTIDINE KINASE J"/>
    <property type="match status" value="1"/>
</dbReference>
<evidence type="ECO:0000256" key="2">
    <source>
        <dbReference type="ARBA" id="ARBA00012438"/>
    </source>
</evidence>
<dbReference type="Pfam" id="PF00512">
    <property type="entry name" value="HisKA"/>
    <property type="match status" value="1"/>
</dbReference>
<dbReference type="SUPFAM" id="SSF52172">
    <property type="entry name" value="CheY-like"/>
    <property type="match status" value="1"/>
</dbReference>
<dbReference type="SMART" id="SM00387">
    <property type="entry name" value="HATPase_c"/>
    <property type="match status" value="1"/>
</dbReference>
<dbReference type="SMART" id="SM00388">
    <property type="entry name" value="HisKA"/>
    <property type="match status" value="1"/>
</dbReference>
<keyword evidence="3 11" id="KW-0597">Phosphoprotein</keyword>
<evidence type="ECO:0000256" key="9">
    <source>
        <dbReference type="ARBA" id="ARBA00064003"/>
    </source>
</evidence>
<dbReference type="SUPFAM" id="SSF53850">
    <property type="entry name" value="Periplasmic binding protein-like II"/>
    <property type="match status" value="1"/>
</dbReference>
<evidence type="ECO:0000313" key="14">
    <source>
        <dbReference type="EMBL" id="QOY85833.1"/>
    </source>
</evidence>
<evidence type="ECO:0000256" key="3">
    <source>
        <dbReference type="ARBA" id="ARBA00022553"/>
    </source>
</evidence>
<dbReference type="CDD" id="cd17546">
    <property type="entry name" value="REC_hyHK_CKI1_RcsC-like"/>
    <property type="match status" value="1"/>
</dbReference>
<dbReference type="FunFam" id="3.30.565.10:FF:000010">
    <property type="entry name" value="Sensor histidine kinase RcsC"/>
    <property type="match status" value="1"/>
</dbReference>
<feature type="domain" description="Response regulatory" evidence="13">
    <location>
        <begin position="549"/>
        <end position="666"/>
    </location>
</feature>
<keyword evidence="5" id="KW-0547">Nucleotide-binding</keyword>
<evidence type="ECO:0000256" key="8">
    <source>
        <dbReference type="ARBA" id="ARBA00023012"/>
    </source>
</evidence>
<evidence type="ECO:0000256" key="4">
    <source>
        <dbReference type="ARBA" id="ARBA00022679"/>
    </source>
</evidence>
<gene>
    <name evidence="14" type="ORF">IRI77_23820</name>
</gene>
<evidence type="ECO:0000256" key="1">
    <source>
        <dbReference type="ARBA" id="ARBA00000085"/>
    </source>
</evidence>
<dbReference type="CDD" id="cd16922">
    <property type="entry name" value="HATPase_EvgS-ArcB-TorS-like"/>
    <property type="match status" value="1"/>
</dbReference>
<evidence type="ECO:0000256" key="10">
    <source>
        <dbReference type="ARBA" id="ARBA00068150"/>
    </source>
</evidence>
<feature type="modified residue" description="4-aspartylphosphate" evidence="11">
    <location>
        <position position="598"/>
    </location>
</feature>
<dbReference type="InterPro" id="IPR005467">
    <property type="entry name" value="His_kinase_dom"/>
</dbReference>
<comment type="subunit">
    <text evidence="9">At low DSF concentrations, interacts with RpfF.</text>
</comment>
<sequence>MAIVCLLGTVGVWHYRDQTHGRIFRVGYGNWPPGSQMGPDGKARGSIVETISMAAQRRGIQLEWVFAPEGPRDPTNRHNLDIWPMVGDFAENRRLYYISAPYIKITFWAITREGSTFDGNFAGKNVAARSGVILDGVIERLAPGGTIVRLPDQRAVMQAMCRGEVEVALVGDGLGDSVLELKRDACSSTRVRLHHLEQAANYYGVATRKGNRAAEQVADVLHDEIGSMVADGTFASIVLNWNTLASGQSVALFALQDLKRQTLLLKLCLGILICTILVLVCEERRLFASKHAAEEASRAKSAFLANMSHEIRTPMNGVLGMAELMLRTPLTAEQREYAETIDVSGRRLLELINDILDLAKVEAGKLRLQSAPFRAADVCHEVARLLRPRALNKGITLDVEIPTRVPLLVGDDLRIRQIVANLVGNAVKFTEHGGVTIRVDVVPRAKDLVDLRILVSDTGAGIPESKIPLLFQSFIQLDSTASRRHDGTGLGLVISRKLAAMMGGSIEVESKPGEGSRFTLFLPLRPADNTIEEVDTAKSSELTGSSMARVLVVEDNTVNQRLVRRMLERLGCEVDVAGDGHEALRKAQSFTFDLILMDWRLPGMDGLETTRLLRQSQVADHQVPIVALTANAMHGDREQCLQAGMSDYLAKPIQMAGLAAVLERWVPDRARKA</sequence>
<evidence type="ECO:0000259" key="13">
    <source>
        <dbReference type="PROSITE" id="PS50110"/>
    </source>
</evidence>